<dbReference type="Proteomes" id="UP000257014">
    <property type="component" value="Unassembled WGS sequence"/>
</dbReference>
<organism evidence="1 2">
    <name type="scientific">Caldibacillus debilis</name>
    <dbReference type="NCBI Taxonomy" id="301148"/>
    <lineage>
        <taxon>Bacteria</taxon>
        <taxon>Bacillati</taxon>
        <taxon>Bacillota</taxon>
        <taxon>Bacilli</taxon>
        <taxon>Bacillales</taxon>
        <taxon>Bacillaceae</taxon>
        <taxon>Caldibacillus</taxon>
    </lineage>
</organism>
<evidence type="ECO:0000313" key="1">
    <source>
        <dbReference type="EMBL" id="REJ27631.1"/>
    </source>
</evidence>
<proteinExistence type="predicted"/>
<protein>
    <submittedName>
        <fullName evidence="1">Uncharacterized protein</fullName>
    </submittedName>
</protein>
<dbReference type="AlphaFoldDB" id="A0A3E0K2Y1"/>
<gene>
    <name evidence="1" type="ORF">C6P37_11015</name>
</gene>
<dbReference type="EMBL" id="QEWE01000020">
    <property type="protein sequence ID" value="REJ27631.1"/>
    <property type="molecule type" value="Genomic_DNA"/>
</dbReference>
<evidence type="ECO:0000313" key="2">
    <source>
        <dbReference type="Proteomes" id="UP000257014"/>
    </source>
</evidence>
<comment type="caution">
    <text evidence="1">The sequence shown here is derived from an EMBL/GenBank/DDBJ whole genome shotgun (WGS) entry which is preliminary data.</text>
</comment>
<sequence>MAPRRGFVRLFLGKRLLQFRGFCPVISRKIFLPATSADKGPFRTRKSVGFHPEGKGIFCKTYSKMR</sequence>
<name>A0A3E0K2Y1_9BACI</name>
<accession>A0A3E0K2Y1</accession>
<reference evidence="1 2" key="1">
    <citation type="submission" date="2018-03" db="EMBL/GenBank/DDBJ databases">
        <authorList>
            <person name="Keele B.F."/>
        </authorList>
    </citation>
    <scope>NUCLEOTIDE SEQUENCE [LARGE SCALE GENOMIC DNA]</scope>
    <source>
        <strain evidence="1">ZCTH4_d</strain>
    </source>
</reference>